<keyword evidence="3" id="KW-0732">Signal</keyword>
<name>A0A2H3IYW9_WOLCO</name>
<dbReference type="GO" id="GO:0016020">
    <property type="term" value="C:membrane"/>
    <property type="evidence" value="ECO:0007669"/>
    <property type="project" value="GOC"/>
</dbReference>
<dbReference type="GO" id="GO:0000225">
    <property type="term" value="F:N-acetylglucosaminylphosphatidylinositol deacetylase activity"/>
    <property type="evidence" value="ECO:0007669"/>
    <property type="project" value="UniProtKB-EC"/>
</dbReference>
<evidence type="ECO:0000313" key="5">
    <source>
        <dbReference type="Proteomes" id="UP000218811"/>
    </source>
</evidence>
<dbReference type="SUPFAM" id="SSF102588">
    <property type="entry name" value="LmbE-like"/>
    <property type="match status" value="1"/>
</dbReference>
<evidence type="ECO:0000256" key="2">
    <source>
        <dbReference type="ARBA" id="ARBA00012176"/>
    </source>
</evidence>
<proteinExistence type="inferred from homology"/>
<evidence type="ECO:0000256" key="3">
    <source>
        <dbReference type="SAM" id="SignalP"/>
    </source>
</evidence>
<dbReference type="Proteomes" id="UP000218811">
    <property type="component" value="Unassembled WGS sequence"/>
</dbReference>
<protein>
    <recommendedName>
        <fullName evidence="2">N-acetylglucosaminylphosphatidylinositol deacetylase</fullName>
        <ecNumber evidence="2">3.5.1.89</ecNumber>
    </recommendedName>
</protein>
<dbReference type="InterPro" id="IPR024078">
    <property type="entry name" value="LmbE-like_dom_sf"/>
</dbReference>
<keyword evidence="5" id="KW-1185">Reference proteome</keyword>
<dbReference type="AlphaFoldDB" id="A0A2H3IYW9"/>
<feature type="chain" id="PRO_5013702371" description="N-acetylglucosaminylphosphatidylinositol deacetylase" evidence="3">
    <location>
        <begin position="36"/>
        <end position="328"/>
    </location>
</feature>
<dbReference type="UniPathway" id="UPA00196"/>
<sequence>MFSFSWIVLVLSACSVLLLRPLWLNLDILLGGCSGESQSGTNGGPNVLLLTAHPDDECMFFAPTLLALRAHAETAQPAANVFSLCLSVGNADGLGGTRRLELERSLDVLGIEPNRRWVEDRPDLQDNITARWDPEIISEVLRPYVLENEITTILTFDQYGISGHPNHISLPLGAARLIEFLSSDNGSNTPLPRLFTLVSATLLQKYTGPIAPLVLRTRAQKLFAWGSGRAQRGAAAPDAITAHSTSTPRDPVGQQSARVNLDARCVPIAVSGAGEYQTALRAMMQHRSQLVWFRWLYVAFSWYMWVNEWVEVHVGRGDTVAGVGAGAD</sequence>
<dbReference type="OMA" id="ANENYAC"/>
<dbReference type="EMBL" id="KB467843">
    <property type="protein sequence ID" value="PCH35190.1"/>
    <property type="molecule type" value="Genomic_DNA"/>
</dbReference>
<gene>
    <name evidence="4" type="ORF">WOLCODRAFT_139789</name>
</gene>
<dbReference type="Pfam" id="PF02585">
    <property type="entry name" value="PIG-L"/>
    <property type="match status" value="1"/>
</dbReference>
<dbReference type="InterPro" id="IPR003737">
    <property type="entry name" value="GlcNAc_PI_deacetylase-related"/>
</dbReference>
<organism evidence="4 5">
    <name type="scientific">Wolfiporia cocos (strain MD-104)</name>
    <name type="common">Brown rot fungus</name>
    <dbReference type="NCBI Taxonomy" id="742152"/>
    <lineage>
        <taxon>Eukaryota</taxon>
        <taxon>Fungi</taxon>
        <taxon>Dikarya</taxon>
        <taxon>Basidiomycota</taxon>
        <taxon>Agaricomycotina</taxon>
        <taxon>Agaricomycetes</taxon>
        <taxon>Polyporales</taxon>
        <taxon>Phaeolaceae</taxon>
        <taxon>Wolfiporia</taxon>
    </lineage>
</organism>
<dbReference type="STRING" id="742152.A0A2H3IYW9"/>
<comment type="similarity">
    <text evidence="1">Belongs to the PIGL family.</text>
</comment>
<dbReference type="EC" id="3.5.1.89" evidence="2"/>
<evidence type="ECO:0000313" key="4">
    <source>
        <dbReference type="EMBL" id="PCH35190.1"/>
    </source>
</evidence>
<dbReference type="Gene3D" id="3.40.50.10320">
    <property type="entry name" value="LmbE-like"/>
    <property type="match status" value="1"/>
</dbReference>
<evidence type="ECO:0000256" key="1">
    <source>
        <dbReference type="ARBA" id="ARBA00006066"/>
    </source>
</evidence>
<dbReference type="PANTHER" id="PTHR12993:SF11">
    <property type="entry name" value="N-ACETYLGLUCOSAMINYL-PHOSPHATIDYLINOSITOL DE-N-ACETYLASE"/>
    <property type="match status" value="1"/>
</dbReference>
<reference evidence="4 5" key="1">
    <citation type="journal article" date="2012" name="Science">
        <title>The Paleozoic origin of enzymatic lignin decomposition reconstructed from 31 fungal genomes.</title>
        <authorList>
            <person name="Floudas D."/>
            <person name="Binder M."/>
            <person name="Riley R."/>
            <person name="Barry K."/>
            <person name="Blanchette R.A."/>
            <person name="Henrissat B."/>
            <person name="Martinez A.T."/>
            <person name="Otillar R."/>
            <person name="Spatafora J.W."/>
            <person name="Yadav J.S."/>
            <person name="Aerts A."/>
            <person name="Benoit I."/>
            <person name="Boyd A."/>
            <person name="Carlson A."/>
            <person name="Copeland A."/>
            <person name="Coutinho P.M."/>
            <person name="de Vries R.P."/>
            <person name="Ferreira P."/>
            <person name="Findley K."/>
            <person name="Foster B."/>
            <person name="Gaskell J."/>
            <person name="Glotzer D."/>
            <person name="Gorecki P."/>
            <person name="Heitman J."/>
            <person name="Hesse C."/>
            <person name="Hori C."/>
            <person name="Igarashi K."/>
            <person name="Jurgens J.A."/>
            <person name="Kallen N."/>
            <person name="Kersten P."/>
            <person name="Kohler A."/>
            <person name="Kuees U."/>
            <person name="Kumar T.K.A."/>
            <person name="Kuo A."/>
            <person name="LaButti K."/>
            <person name="Larrondo L.F."/>
            <person name="Lindquist E."/>
            <person name="Ling A."/>
            <person name="Lombard V."/>
            <person name="Lucas S."/>
            <person name="Lundell T."/>
            <person name="Martin R."/>
            <person name="McLaughlin D.J."/>
            <person name="Morgenstern I."/>
            <person name="Morin E."/>
            <person name="Murat C."/>
            <person name="Nagy L.G."/>
            <person name="Nolan M."/>
            <person name="Ohm R.A."/>
            <person name="Patyshakuliyeva A."/>
            <person name="Rokas A."/>
            <person name="Ruiz-Duenas F.J."/>
            <person name="Sabat G."/>
            <person name="Salamov A."/>
            <person name="Samejima M."/>
            <person name="Schmutz J."/>
            <person name="Slot J.C."/>
            <person name="St John F."/>
            <person name="Stenlid J."/>
            <person name="Sun H."/>
            <person name="Sun S."/>
            <person name="Syed K."/>
            <person name="Tsang A."/>
            <person name="Wiebenga A."/>
            <person name="Young D."/>
            <person name="Pisabarro A."/>
            <person name="Eastwood D.C."/>
            <person name="Martin F."/>
            <person name="Cullen D."/>
            <person name="Grigoriev I.V."/>
            <person name="Hibbett D.S."/>
        </authorList>
    </citation>
    <scope>NUCLEOTIDE SEQUENCE [LARGE SCALE GENOMIC DNA]</scope>
    <source>
        <strain evidence="4 5">MD-104</strain>
    </source>
</reference>
<accession>A0A2H3IYW9</accession>
<feature type="signal peptide" evidence="3">
    <location>
        <begin position="1"/>
        <end position="35"/>
    </location>
</feature>
<dbReference type="OrthoDB" id="440160at2759"/>
<dbReference type="GO" id="GO:0005783">
    <property type="term" value="C:endoplasmic reticulum"/>
    <property type="evidence" value="ECO:0007669"/>
    <property type="project" value="TreeGrafter"/>
</dbReference>
<dbReference type="PANTHER" id="PTHR12993">
    <property type="entry name" value="N-ACETYLGLUCOSAMINYL-PHOSPHATIDYLINOSITOL DE-N-ACETYLASE-RELATED"/>
    <property type="match status" value="1"/>
</dbReference>
<dbReference type="GO" id="GO:0006506">
    <property type="term" value="P:GPI anchor biosynthetic process"/>
    <property type="evidence" value="ECO:0007669"/>
    <property type="project" value="UniProtKB-UniPathway"/>
</dbReference>